<organism evidence="3 4">
    <name type="scientific">Gordonia paraffinivorans</name>
    <dbReference type="NCBI Taxonomy" id="175628"/>
    <lineage>
        <taxon>Bacteria</taxon>
        <taxon>Bacillati</taxon>
        <taxon>Actinomycetota</taxon>
        <taxon>Actinomycetes</taxon>
        <taxon>Mycobacteriales</taxon>
        <taxon>Gordoniaceae</taxon>
        <taxon>Gordonia</taxon>
    </lineage>
</organism>
<accession>A0ABD7V6P1</accession>
<feature type="transmembrane region" description="Helical" evidence="2">
    <location>
        <begin position="402"/>
        <end position="426"/>
    </location>
</feature>
<reference evidence="3 4" key="1">
    <citation type="submission" date="2019-02" db="EMBL/GenBank/DDBJ databases">
        <authorList>
            <consortium name="Pathogen Informatics"/>
        </authorList>
    </citation>
    <scope>NUCLEOTIDE SEQUENCE [LARGE SCALE GENOMIC DNA]</scope>
    <source>
        <strain evidence="3 4">3012STDY6756503</strain>
    </source>
</reference>
<feature type="transmembrane region" description="Helical" evidence="2">
    <location>
        <begin position="111"/>
        <end position="134"/>
    </location>
</feature>
<name>A0ABD7V6P1_9ACTN</name>
<gene>
    <name evidence="3" type="ORF">NCTC8139_03613</name>
</gene>
<comment type="caution">
    <text evidence="3">The sequence shown here is derived from an EMBL/GenBank/DDBJ whole genome shotgun (WGS) entry which is preliminary data.</text>
</comment>
<keyword evidence="2" id="KW-0472">Membrane</keyword>
<dbReference type="AlphaFoldDB" id="A0ABD7V6P1"/>
<evidence type="ECO:0000256" key="1">
    <source>
        <dbReference type="SAM" id="MobiDB-lite"/>
    </source>
</evidence>
<dbReference type="EMBL" id="CAACYD010000007">
    <property type="protein sequence ID" value="VFA90034.1"/>
    <property type="molecule type" value="Genomic_DNA"/>
</dbReference>
<feature type="transmembrane region" description="Helical" evidence="2">
    <location>
        <begin position="169"/>
        <end position="199"/>
    </location>
</feature>
<evidence type="ECO:0000256" key="2">
    <source>
        <dbReference type="SAM" id="Phobius"/>
    </source>
</evidence>
<evidence type="ECO:0008006" key="5">
    <source>
        <dbReference type="Google" id="ProtNLM"/>
    </source>
</evidence>
<feature type="transmembrane region" description="Helical" evidence="2">
    <location>
        <begin position="219"/>
        <end position="241"/>
    </location>
</feature>
<dbReference type="Proteomes" id="UP000360750">
    <property type="component" value="Unassembled WGS sequence"/>
</dbReference>
<feature type="transmembrane region" description="Helical" evidence="2">
    <location>
        <begin position="80"/>
        <end position="99"/>
    </location>
</feature>
<sequence>MLNTRTMSMIAVALITGQLLVRGWLAATGDFYWDDLVLIARASSAPILSWEFLGHAHDGHFMPAAFLVAGVTTWLAPLNWLLPAATLVVLQLIASVCVWRMIRTVAPRARAGAIVALAFYLFSPMTVPAFAWWSAALNTLPMQAAMAWIVADAVTLVRGEVDDFRRRILWIRSTVVFLVALAFFEKSLFILPTVLVVAVLAAGADRRAVGRALRSARELWVSMTALTVVWAAVYFATVGLGDGRHSVAQTARLVWGSVNQAIVPSLVGGPWEWDRWTPSPPTGFAATWMIVAGWAVLVAVVGWACLRRRGGLPIVVFGLVYAVAAQIPIMWNRSSPETALVLAQHMRYLPDTALVLTIVIALLAAAEPRGRAGDHRATHRAGRGDPDSPRPDPGRPDAARELLAPAAAALVIVSAVVSLVSFSASWRDNPTGDYLDTAVVALRENADETMLDQSVPLEILQPVVYPDNQISRIFGRVEPRPRFGAGTERLLVLDTAGDAVPGGVTRRRLIFEGAGDCGRPEVDGPTRLRLDGPLFRWPWTVAIGYCATRDGEIEMSLDEGEAVRVPVRAGLGAVYVRLDGAGDAVTVRPLTPGLRMHTGTGRVGEAVEARFAG</sequence>
<evidence type="ECO:0000313" key="3">
    <source>
        <dbReference type="EMBL" id="VFA90034.1"/>
    </source>
</evidence>
<feature type="transmembrane region" description="Helical" evidence="2">
    <location>
        <begin position="312"/>
        <end position="331"/>
    </location>
</feature>
<feature type="transmembrane region" description="Helical" evidence="2">
    <location>
        <begin position="283"/>
        <end position="305"/>
    </location>
</feature>
<protein>
    <recommendedName>
        <fullName evidence="5">Transmembrane protein</fullName>
    </recommendedName>
</protein>
<evidence type="ECO:0000313" key="4">
    <source>
        <dbReference type="Proteomes" id="UP000360750"/>
    </source>
</evidence>
<dbReference type="GeneID" id="60751583"/>
<feature type="region of interest" description="Disordered" evidence="1">
    <location>
        <begin position="372"/>
        <end position="398"/>
    </location>
</feature>
<feature type="transmembrane region" description="Helical" evidence="2">
    <location>
        <begin position="346"/>
        <end position="366"/>
    </location>
</feature>
<keyword evidence="2" id="KW-0812">Transmembrane</keyword>
<dbReference type="RefSeq" id="WP_131735047.1">
    <property type="nucleotide sequence ID" value="NZ_CAACYD010000007.1"/>
</dbReference>
<proteinExistence type="predicted"/>
<keyword evidence="2" id="KW-1133">Transmembrane helix</keyword>